<protein>
    <recommendedName>
        <fullName evidence="4">MalT-like TPR region domain-containing protein</fullName>
    </recommendedName>
</protein>
<proteinExistence type="predicted"/>
<accession>A0A518BTR2</accession>
<keyword evidence="1" id="KW-0732">Signal</keyword>
<keyword evidence="3" id="KW-1185">Reference proteome</keyword>
<evidence type="ECO:0008006" key="4">
    <source>
        <dbReference type="Google" id="ProtNLM"/>
    </source>
</evidence>
<feature type="signal peptide" evidence="1">
    <location>
        <begin position="1"/>
        <end position="21"/>
    </location>
</feature>
<name>A0A518BTR2_9BACT</name>
<dbReference type="KEGG" id="mcad:Pan265_01750"/>
<evidence type="ECO:0000313" key="3">
    <source>
        <dbReference type="Proteomes" id="UP000320386"/>
    </source>
</evidence>
<evidence type="ECO:0000313" key="2">
    <source>
        <dbReference type="EMBL" id="QDU70349.1"/>
    </source>
</evidence>
<dbReference type="AlphaFoldDB" id="A0A518BTR2"/>
<gene>
    <name evidence="2" type="ORF">Pan265_01750</name>
</gene>
<organism evidence="2 3">
    <name type="scientific">Mucisphaera calidilacus</name>
    <dbReference type="NCBI Taxonomy" id="2527982"/>
    <lineage>
        <taxon>Bacteria</taxon>
        <taxon>Pseudomonadati</taxon>
        <taxon>Planctomycetota</taxon>
        <taxon>Phycisphaerae</taxon>
        <taxon>Phycisphaerales</taxon>
        <taxon>Phycisphaeraceae</taxon>
        <taxon>Mucisphaera</taxon>
    </lineage>
</organism>
<dbReference type="RefSeq" id="WP_145444385.1">
    <property type="nucleotide sequence ID" value="NZ_CP036280.1"/>
</dbReference>
<sequence precursor="true">MRRTCWLLLALLLVLPACRGAGRASSQSVETEYHGQLVKLAHEAMERGDADRAADLYLRRLEEARRVDDPEALVTVAAWAARAMMAAGRAREVAPILSEAELAADRLGVVRADLSLLRGASELREGEADLAIVCVEPILRGDIAASRDQQLDALLIAGHAEMDRGESGNAQLAWIDARGLAQELDEASAWARTLRLEARLARVSRDVARAAATSDQEAGYWRSAHRYLAMAHALHRAAQAYAEAGDLELASDRALRAGLSFKAQERFGEAHEALHLALAASGEGGDATRRELAERALEDARLRALDDQSGSAE</sequence>
<dbReference type="EMBL" id="CP036280">
    <property type="protein sequence ID" value="QDU70349.1"/>
    <property type="molecule type" value="Genomic_DNA"/>
</dbReference>
<evidence type="ECO:0000256" key="1">
    <source>
        <dbReference type="SAM" id="SignalP"/>
    </source>
</evidence>
<dbReference type="Proteomes" id="UP000320386">
    <property type="component" value="Chromosome"/>
</dbReference>
<feature type="chain" id="PRO_5021747647" description="MalT-like TPR region domain-containing protein" evidence="1">
    <location>
        <begin position="22"/>
        <end position="313"/>
    </location>
</feature>
<reference evidence="2 3" key="1">
    <citation type="submission" date="2019-02" db="EMBL/GenBank/DDBJ databases">
        <title>Deep-cultivation of Planctomycetes and their phenomic and genomic characterization uncovers novel biology.</title>
        <authorList>
            <person name="Wiegand S."/>
            <person name="Jogler M."/>
            <person name="Boedeker C."/>
            <person name="Pinto D."/>
            <person name="Vollmers J."/>
            <person name="Rivas-Marin E."/>
            <person name="Kohn T."/>
            <person name="Peeters S.H."/>
            <person name="Heuer A."/>
            <person name="Rast P."/>
            <person name="Oberbeckmann S."/>
            <person name="Bunk B."/>
            <person name="Jeske O."/>
            <person name="Meyerdierks A."/>
            <person name="Storesund J.E."/>
            <person name="Kallscheuer N."/>
            <person name="Luecker S."/>
            <person name="Lage O.M."/>
            <person name="Pohl T."/>
            <person name="Merkel B.J."/>
            <person name="Hornburger P."/>
            <person name="Mueller R.-W."/>
            <person name="Bruemmer F."/>
            <person name="Labrenz M."/>
            <person name="Spormann A.M."/>
            <person name="Op den Camp H."/>
            <person name="Overmann J."/>
            <person name="Amann R."/>
            <person name="Jetten M.S.M."/>
            <person name="Mascher T."/>
            <person name="Medema M.H."/>
            <person name="Devos D.P."/>
            <person name="Kaster A.-K."/>
            <person name="Ovreas L."/>
            <person name="Rohde M."/>
            <person name="Galperin M.Y."/>
            <person name="Jogler C."/>
        </authorList>
    </citation>
    <scope>NUCLEOTIDE SEQUENCE [LARGE SCALE GENOMIC DNA]</scope>
    <source>
        <strain evidence="2 3">Pan265</strain>
    </source>
</reference>